<feature type="transmembrane region" description="Helical" evidence="1">
    <location>
        <begin position="77"/>
        <end position="97"/>
    </location>
</feature>
<keyword evidence="1" id="KW-0812">Transmembrane</keyword>
<feature type="domain" description="DUF6644" evidence="2">
    <location>
        <begin position="40"/>
        <end position="170"/>
    </location>
</feature>
<dbReference type="OrthoDB" id="7424236at2"/>
<keyword evidence="4" id="KW-1185">Reference proteome</keyword>
<feature type="transmembrane region" description="Helical" evidence="1">
    <location>
        <begin position="151"/>
        <end position="173"/>
    </location>
</feature>
<evidence type="ECO:0000259" key="2">
    <source>
        <dbReference type="Pfam" id="PF20349"/>
    </source>
</evidence>
<accession>A0A328AZF2</accession>
<feature type="transmembrane region" description="Helical" evidence="1">
    <location>
        <begin position="109"/>
        <end position="130"/>
    </location>
</feature>
<dbReference type="Proteomes" id="UP000249842">
    <property type="component" value="Unassembled WGS sequence"/>
</dbReference>
<sequence length="210" mass="23171">MLRAFLVWLQTQLGKGSGDLARSWSEALLESLNFWSLLEGTHLLALMLFAGTIFVVDLRLLGVTFRRTPVSVVSDRVLPLTVAGFTLAVVTGVALFYAKPLFYYHNIWFRLKLVLLAFALVNIAVFHVRVQRNRSDWDAAARPPFSARASAALSLSAWIVVISLGRLIAYDWFECGKPQPHFINVVESCAASEAGAVEKHAVSRLARAGA</sequence>
<dbReference type="EMBL" id="QFYP01000001">
    <property type="protein sequence ID" value="RAK60522.1"/>
    <property type="molecule type" value="Genomic_DNA"/>
</dbReference>
<evidence type="ECO:0000313" key="4">
    <source>
        <dbReference type="Proteomes" id="UP000249842"/>
    </source>
</evidence>
<dbReference type="AlphaFoldDB" id="A0A328AZF2"/>
<gene>
    <name evidence="3" type="ORF">DJ021_12265</name>
</gene>
<dbReference type="InterPro" id="IPR046586">
    <property type="entry name" value="DUF6644"/>
</dbReference>
<protein>
    <recommendedName>
        <fullName evidence="2">DUF6644 domain-containing protein</fullName>
    </recommendedName>
</protein>
<proteinExistence type="predicted"/>
<dbReference type="RefSeq" id="WP_111457815.1">
    <property type="nucleotide sequence ID" value="NZ_QFYP01000001.1"/>
</dbReference>
<reference evidence="4" key="1">
    <citation type="submission" date="2018-05" db="EMBL/GenBank/DDBJ databases">
        <authorList>
            <person name="Li X."/>
        </authorList>
    </citation>
    <scope>NUCLEOTIDE SEQUENCE [LARGE SCALE GENOMIC DNA]</scope>
    <source>
        <strain evidence="4">HKS-05</strain>
    </source>
</reference>
<feature type="transmembrane region" description="Helical" evidence="1">
    <location>
        <begin position="42"/>
        <end position="65"/>
    </location>
</feature>
<name>A0A328AZF2_9CAUL</name>
<evidence type="ECO:0000256" key="1">
    <source>
        <dbReference type="SAM" id="Phobius"/>
    </source>
</evidence>
<dbReference type="Pfam" id="PF20349">
    <property type="entry name" value="DUF6644"/>
    <property type="match status" value="1"/>
</dbReference>
<keyword evidence="1" id="KW-1133">Transmembrane helix</keyword>
<keyword evidence="1" id="KW-0472">Membrane</keyword>
<organism evidence="3 4">
    <name type="scientific">Phenylobacterium hankyongense</name>
    <dbReference type="NCBI Taxonomy" id="1813876"/>
    <lineage>
        <taxon>Bacteria</taxon>
        <taxon>Pseudomonadati</taxon>
        <taxon>Pseudomonadota</taxon>
        <taxon>Alphaproteobacteria</taxon>
        <taxon>Caulobacterales</taxon>
        <taxon>Caulobacteraceae</taxon>
        <taxon>Phenylobacterium</taxon>
    </lineage>
</organism>
<comment type="caution">
    <text evidence="3">The sequence shown here is derived from an EMBL/GenBank/DDBJ whole genome shotgun (WGS) entry which is preliminary data.</text>
</comment>
<evidence type="ECO:0000313" key="3">
    <source>
        <dbReference type="EMBL" id="RAK60522.1"/>
    </source>
</evidence>